<evidence type="ECO:0000313" key="3">
    <source>
        <dbReference type="Proteomes" id="UP000823388"/>
    </source>
</evidence>
<sequence>MGWGRQDSNPAIQAQTLGPGPEASQNCKSLRVMIWMMCSSAVQVAAGKLPIVWSWEMAGAAREAASLAGRFGICGGGRRSSHAMQMQNGTGGMIAKSALSRPCRPRALPLRVCVVCTHRPGRRTGTSQR</sequence>
<evidence type="ECO:0000313" key="2">
    <source>
        <dbReference type="EMBL" id="KAG2656748.1"/>
    </source>
</evidence>
<dbReference type="Proteomes" id="UP000823388">
    <property type="component" value="Chromosome 1K"/>
</dbReference>
<feature type="compositionally biased region" description="Polar residues" evidence="1">
    <location>
        <begin position="1"/>
        <end position="16"/>
    </location>
</feature>
<dbReference type="EMBL" id="CM029037">
    <property type="protein sequence ID" value="KAG2656748.1"/>
    <property type="molecule type" value="Genomic_DNA"/>
</dbReference>
<dbReference type="AlphaFoldDB" id="A0A8T0XD87"/>
<gene>
    <name evidence="2" type="ORF">PVAP13_1KG104254</name>
</gene>
<keyword evidence="3" id="KW-1185">Reference proteome</keyword>
<name>A0A8T0XD87_PANVG</name>
<proteinExistence type="predicted"/>
<feature type="region of interest" description="Disordered" evidence="1">
    <location>
        <begin position="1"/>
        <end position="22"/>
    </location>
</feature>
<comment type="caution">
    <text evidence="2">The sequence shown here is derived from an EMBL/GenBank/DDBJ whole genome shotgun (WGS) entry which is preliminary data.</text>
</comment>
<evidence type="ECO:0000256" key="1">
    <source>
        <dbReference type="SAM" id="MobiDB-lite"/>
    </source>
</evidence>
<accession>A0A8T0XD87</accession>
<reference evidence="2" key="1">
    <citation type="submission" date="2020-05" db="EMBL/GenBank/DDBJ databases">
        <title>WGS assembly of Panicum virgatum.</title>
        <authorList>
            <person name="Lovell J.T."/>
            <person name="Jenkins J."/>
            <person name="Shu S."/>
            <person name="Juenger T.E."/>
            <person name="Schmutz J."/>
        </authorList>
    </citation>
    <scope>NUCLEOTIDE SEQUENCE</scope>
    <source>
        <strain evidence="2">AP13</strain>
    </source>
</reference>
<protein>
    <submittedName>
        <fullName evidence="2">Uncharacterized protein</fullName>
    </submittedName>
</protein>
<organism evidence="2 3">
    <name type="scientific">Panicum virgatum</name>
    <name type="common">Blackwell switchgrass</name>
    <dbReference type="NCBI Taxonomy" id="38727"/>
    <lineage>
        <taxon>Eukaryota</taxon>
        <taxon>Viridiplantae</taxon>
        <taxon>Streptophyta</taxon>
        <taxon>Embryophyta</taxon>
        <taxon>Tracheophyta</taxon>
        <taxon>Spermatophyta</taxon>
        <taxon>Magnoliopsida</taxon>
        <taxon>Liliopsida</taxon>
        <taxon>Poales</taxon>
        <taxon>Poaceae</taxon>
        <taxon>PACMAD clade</taxon>
        <taxon>Panicoideae</taxon>
        <taxon>Panicodae</taxon>
        <taxon>Paniceae</taxon>
        <taxon>Panicinae</taxon>
        <taxon>Panicum</taxon>
        <taxon>Panicum sect. Hiantes</taxon>
    </lineage>
</organism>